<evidence type="ECO:0000313" key="2">
    <source>
        <dbReference type="Proteomes" id="UP001439008"/>
    </source>
</evidence>
<dbReference type="Proteomes" id="UP001439008">
    <property type="component" value="Unassembled WGS sequence"/>
</dbReference>
<sequence>NFHPICVLISYVHHANLATRWHQSRTRRIERRRGYLYEELFIKLDLNRLRNATSRYTFLADLTSHVGFLIVDGPRNANFLISFS</sequence>
<evidence type="ECO:0000313" key="1">
    <source>
        <dbReference type="EMBL" id="MES1923064.1"/>
    </source>
</evidence>
<gene>
    <name evidence="1" type="ORF">MHBO_004599</name>
</gene>
<accession>A0ABV2ATV9</accession>
<protein>
    <recommendedName>
        <fullName evidence="3">Maturase K</fullName>
    </recommendedName>
</protein>
<proteinExistence type="predicted"/>
<keyword evidence="2" id="KW-1185">Reference proteome</keyword>
<reference evidence="1 2" key="1">
    <citation type="journal article" date="2024" name="BMC Biol.">
        <title>Comparative genomics of Ascetosporea gives new insight into the evolutionary basis for animal parasitism in Rhizaria.</title>
        <authorList>
            <person name="Hiltunen Thoren M."/>
            <person name="Onut-Brannstrom I."/>
            <person name="Alfjorden A."/>
            <person name="Peckova H."/>
            <person name="Swords F."/>
            <person name="Hooper C."/>
            <person name="Holzer A.S."/>
            <person name="Bass D."/>
            <person name="Burki F."/>
        </authorList>
    </citation>
    <scope>NUCLEOTIDE SEQUENCE [LARGE SCALE GENOMIC DNA]</scope>
    <source>
        <strain evidence="1">20-A016</strain>
    </source>
</reference>
<comment type="caution">
    <text evidence="1">The sequence shown here is derived from an EMBL/GenBank/DDBJ whole genome shotgun (WGS) entry which is preliminary data.</text>
</comment>
<feature type="non-terminal residue" evidence="1">
    <location>
        <position position="1"/>
    </location>
</feature>
<evidence type="ECO:0008006" key="3">
    <source>
        <dbReference type="Google" id="ProtNLM"/>
    </source>
</evidence>
<dbReference type="EMBL" id="JBDODL010004518">
    <property type="protein sequence ID" value="MES1923064.1"/>
    <property type="molecule type" value="Genomic_DNA"/>
</dbReference>
<name>A0ABV2ATV9_9EUKA</name>
<organism evidence="1 2">
    <name type="scientific">Bonamia ostreae</name>
    <dbReference type="NCBI Taxonomy" id="126728"/>
    <lineage>
        <taxon>Eukaryota</taxon>
        <taxon>Sar</taxon>
        <taxon>Rhizaria</taxon>
        <taxon>Endomyxa</taxon>
        <taxon>Ascetosporea</taxon>
        <taxon>Haplosporida</taxon>
        <taxon>Bonamia</taxon>
    </lineage>
</organism>